<gene>
    <name evidence="10" type="ORF">ENM31_02145</name>
</gene>
<organism evidence="10">
    <name type="scientific">Caldiarchaeum subterraneum</name>
    <dbReference type="NCBI Taxonomy" id="311458"/>
    <lineage>
        <taxon>Archaea</taxon>
        <taxon>Nitrososphaerota</taxon>
        <taxon>Candidatus Caldarchaeales</taxon>
        <taxon>Candidatus Caldarchaeaceae</taxon>
        <taxon>Candidatus Caldarchaeum</taxon>
    </lineage>
</organism>
<comment type="subcellular location">
    <subcellularLocation>
        <location evidence="1">Membrane</location>
        <topology evidence="1">Multi-pass membrane protein</topology>
    </subcellularLocation>
</comment>
<keyword evidence="5" id="KW-0809">Transit peptide</keyword>
<keyword evidence="6 8" id="KW-1133">Transmembrane helix</keyword>
<evidence type="ECO:0000256" key="7">
    <source>
        <dbReference type="ARBA" id="ARBA00023136"/>
    </source>
</evidence>
<dbReference type="InterPro" id="IPR008915">
    <property type="entry name" value="Peptidase_M50"/>
</dbReference>
<feature type="transmembrane region" description="Helical" evidence="8">
    <location>
        <begin position="356"/>
        <end position="376"/>
    </location>
</feature>
<evidence type="ECO:0000256" key="3">
    <source>
        <dbReference type="ARBA" id="ARBA00022692"/>
    </source>
</evidence>
<reference evidence="10" key="1">
    <citation type="journal article" date="2020" name="mSystems">
        <title>Genome- and Community-Level Interaction Insights into Carbon Utilization and Element Cycling Functions of Hydrothermarchaeota in Hydrothermal Sediment.</title>
        <authorList>
            <person name="Zhou Z."/>
            <person name="Liu Y."/>
            <person name="Xu W."/>
            <person name="Pan J."/>
            <person name="Luo Z.H."/>
            <person name="Li M."/>
        </authorList>
    </citation>
    <scope>NUCLEOTIDE SEQUENCE [LARGE SCALE GENOMIC DNA]</scope>
    <source>
        <strain evidence="10">SpSt-1074</strain>
    </source>
</reference>
<proteinExistence type="predicted"/>
<name>A0A7J3VSM6_CALS0</name>
<feature type="transmembrane region" description="Helical" evidence="8">
    <location>
        <begin position="244"/>
        <end position="264"/>
    </location>
</feature>
<protein>
    <submittedName>
        <fullName evidence="10">Site-2 protease family protein</fullName>
    </submittedName>
</protein>
<keyword evidence="2 10" id="KW-0645">Protease</keyword>
<dbReference type="PANTHER" id="PTHR31412">
    <property type="entry name" value="ZINC METALLOPROTEASE EGY1"/>
    <property type="match status" value="1"/>
</dbReference>
<sequence length="380" mass="41741">MFLDWACHRLLVCFMSLFGGASVDFETAKRVLGGSFTVTSVYLDAGVLTFEVAETAIKERFKRCLAQLKSLGLIATARKENGAVKIRVFPYVKPPRNDVRIPLVLGLATLATVSFDGFIRSSARIYGVVHPGYGPSEVFLNGMVFSAALLAIIFIHEMGHKLSARIDGVSASHPYFIPGFPGIIPTLGAVIFQKEPLANRDDMFDIGISGPVAGFATAVVVAFVAFQTATWIPVDQYRALIETAAREGSVVEVPLIFTLIRLLYGRPDEVPFFMTVGFAAWLGMVVTALNLMPIWQLDGGRIFRSFLSRRQHLIASYISLGVLVVTGYYFMALLLILMMGRSIDIVPLDDVSPLSFWRKVSLIGLAAMLVLSFVPLNRMF</sequence>
<keyword evidence="3 8" id="KW-0812">Transmembrane</keyword>
<keyword evidence="4" id="KW-0378">Hydrolase</keyword>
<dbReference type="GO" id="GO:0016020">
    <property type="term" value="C:membrane"/>
    <property type="evidence" value="ECO:0007669"/>
    <property type="project" value="UniProtKB-SubCell"/>
</dbReference>
<comment type="caution">
    <text evidence="10">The sequence shown here is derived from an EMBL/GenBank/DDBJ whole genome shotgun (WGS) entry which is preliminary data.</text>
</comment>
<dbReference type="EMBL" id="DRXH01000073">
    <property type="protein sequence ID" value="HHM44085.1"/>
    <property type="molecule type" value="Genomic_DNA"/>
</dbReference>
<evidence type="ECO:0000256" key="6">
    <source>
        <dbReference type="ARBA" id="ARBA00022989"/>
    </source>
</evidence>
<feature type="transmembrane region" description="Helical" evidence="8">
    <location>
        <begin position="313"/>
        <end position="336"/>
    </location>
</feature>
<evidence type="ECO:0000259" key="9">
    <source>
        <dbReference type="Pfam" id="PF02163"/>
    </source>
</evidence>
<keyword evidence="7 8" id="KW-0472">Membrane</keyword>
<evidence type="ECO:0000256" key="2">
    <source>
        <dbReference type="ARBA" id="ARBA00022670"/>
    </source>
</evidence>
<dbReference type="CDD" id="cd06160">
    <property type="entry name" value="S2P-M50_like_2"/>
    <property type="match status" value="1"/>
</dbReference>
<accession>A0A7J3VSM6</accession>
<feature type="transmembrane region" description="Helical" evidence="8">
    <location>
        <begin position="175"/>
        <end position="192"/>
    </location>
</feature>
<evidence type="ECO:0000313" key="10">
    <source>
        <dbReference type="EMBL" id="HHM44085.1"/>
    </source>
</evidence>
<evidence type="ECO:0000256" key="4">
    <source>
        <dbReference type="ARBA" id="ARBA00022801"/>
    </source>
</evidence>
<dbReference type="PANTHER" id="PTHR31412:SF0">
    <property type="entry name" value="ZINC METALLOPROTEASE EGY1, CHLOROPLASTIC-RELATED"/>
    <property type="match status" value="1"/>
</dbReference>
<dbReference type="Pfam" id="PF02163">
    <property type="entry name" value="Peptidase_M50"/>
    <property type="match status" value="1"/>
</dbReference>
<dbReference type="AlphaFoldDB" id="A0A7J3VSM6"/>
<dbReference type="GO" id="GO:0006508">
    <property type="term" value="P:proteolysis"/>
    <property type="evidence" value="ECO:0007669"/>
    <property type="project" value="UniProtKB-KW"/>
</dbReference>
<evidence type="ECO:0000256" key="8">
    <source>
        <dbReference type="SAM" id="Phobius"/>
    </source>
</evidence>
<feature type="transmembrane region" description="Helical" evidence="8">
    <location>
        <begin position="138"/>
        <end position="155"/>
    </location>
</feature>
<feature type="domain" description="Peptidase M50" evidence="9">
    <location>
        <begin position="145"/>
        <end position="325"/>
    </location>
</feature>
<dbReference type="GO" id="GO:0008233">
    <property type="term" value="F:peptidase activity"/>
    <property type="evidence" value="ECO:0007669"/>
    <property type="project" value="UniProtKB-KW"/>
</dbReference>
<feature type="transmembrane region" description="Helical" evidence="8">
    <location>
        <begin position="212"/>
        <end position="232"/>
    </location>
</feature>
<feature type="transmembrane region" description="Helical" evidence="8">
    <location>
        <begin position="99"/>
        <end position="118"/>
    </location>
</feature>
<evidence type="ECO:0000256" key="5">
    <source>
        <dbReference type="ARBA" id="ARBA00022946"/>
    </source>
</evidence>
<dbReference type="InterPro" id="IPR044838">
    <property type="entry name" value="EGY1-like"/>
</dbReference>
<evidence type="ECO:0000256" key="1">
    <source>
        <dbReference type="ARBA" id="ARBA00004141"/>
    </source>
</evidence>
<feature type="transmembrane region" description="Helical" evidence="8">
    <location>
        <begin position="270"/>
        <end position="292"/>
    </location>
</feature>